<dbReference type="EMBL" id="JABAIL010000008">
    <property type="protein sequence ID" value="NLR93763.1"/>
    <property type="molecule type" value="Genomic_DNA"/>
</dbReference>
<evidence type="ECO:0000256" key="4">
    <source>
        <dbReference type="ARBA" id="ARBA00022989"/>
    </source>
</evidence>
<feature type="transmembrane region" description="Helical" evidence="6">
    <location>
        <begin position="6"/>
        <end position="28"/>
    </location>
</feature>
<evidence type="ECO:0000256" key="3">
    <source>
        <dbReference type="ARBA" id="ARBA00022692"/>
    </source>
</evidence>
<gene>
    <name evidence="7" type="ORF">HGP29_21360</name>
</gene>
<feature type="transmembrane region" description="Helical" evidence="6">
    <location>
        <begin position="70"/>
        <end position="92"/>
    </location>
</feature>
<evidence type="ECO:0000256" key="5">
    <source>
        <dbReference type="ARBA" id="ARBA00023136"/>
    </source>
</evidence>
<feature type="transmembrane region" description="Helical" evidence="6">
    <location>
        <begin position="150"/>
        <end position="174"/>
    </location>
</feature>
<dbReference type="RefSeq" id="WP_168884477.1">
    <property type="nucleotide sequence ID" value="NZ_JABAIL010000008.1"/>
</dbReference>
<feature type="transmembrane region" description="Helical" evidence="6">
    <location>
        <begin position="40"/>
        <end position="64"/>
    </location>
</feature>
<accession>A0A7X8SP13</accession>
<dbReference type="GO" id="GO:0015171">
    <property type="term" value="F:amino acid transmembrane transporter activity"/>
    <property type="evidence" value="ECO:0007669"/>
    <property type="project" value="TreeGrafter"/>
</dbReference>
<evidence type="ECO:0000313" key="7">
    <source>
        <dbReference type="EMBL" id="NLR93763.1"/>
    </source>
</evidence>
<dbReference type="AlphaFoldDB" id="A0A7X8SP13"/>
<dbReference type="PANTHER" id="PTHR30086:SF20">
    <property type="entry name" value="ARGININE EXPORTER PROTEIN ARGO-RELATED"/>
    <property type="match status" value="1"/>
</dbReference>
<keyword evidence="2" id="KW-1003">Cell membrane</keyword>
<feature type="transmembrane region" description="Helical" evidence="6">
    <location>
        <begin position="113"/>
        <end position="138"/>
    </location>
</feature>
<protein>
    <submittedName>
        <fullName evidence="7">LysE family translocator</fullName>
    </submittedName>
</protein>
<keyword evidence="4 6" id="KW-1133">Transmembrane helix</keyword>
<organism evidence="7 8">
    <name type="scientific">Flammeovirga agarivorans</name>
    <dbReference type="NCBI Taxonomy" id="2726742"/>
    <lineage>
        <taxon>Bacteria</taxon>
        <taxon>Pseudomonadati</taxon>
        <taxon>Bacteroidota</taxon>
        <taxon>Cytophagia</taxon>
        <taxon>Cytophagales</taxon>
        <taxon>Flammeovirgaceae</taxon>
        <taxon>Flammeovirga</taxon>
    </lineage>
</organism>
<evidence type="ECO:0000256" key="2">
    <source>
        <dbReference type="ARBA" id="ARBA00022475"/>
    </source>
</evidence>
<reference evidence="7 8" key="1">
    <citation type="submission" date="2020-04" db="EMBL/GenBank/DDBJ databases">
        <title>Flammeovirga sp. SR4, a novel species isolated from seawater.</title>
        <authorList>
            <person name="Wang X."/>
        </authorList>
    </citation>
    <scope>NUCLEOTIDE SEQUENCE [LARGE SCALE GENOMIC DNA]</scope>
    <source>
        <strain evidence="7 8">SR4</strain>
    </source>
</reference>
<evidence type="ECO:0000256" key="1">
    <source>
        <dbReference type="ARBA" id="ARBA00004651"/>
    </source>
</evidence>
<dbReference type="GO" id="GO:0005886">
    <property type="term" value="C:plasma membrane"/>
    <property type="evidence" value="ECO:0007669"/>
    <property type="project" value="UniProtKB-SubCell"/>
</dbReference>
<name>A0A7X8SP13_9BACT</name>
<keyword evidence="5 6" id="KW-0472">Membrane</keyword>
<dbReference type="InterPro" id="IPR001123">
    <property type="entry name" value="LeuE-type"/>
</dbReference>
<feature type="transmembrane region" description="Helical" evidence="6">
    <location>
        <begin position="186"/>
        <end position="205"/>
    </location>
</feature>
<sequence length="208" mass="23183">MGIENIVAFVITSFIFIITPGIDTAFVLNKTISQGKKSGIYATVGINTGVLVHTFCAALGLSLLIAKSVYVFQCIKYAGATYLFFQGIRLLFNKKSLGDRTVYQHEQSTKNDFWSGLLTNTLNPKVALFFLSFFPQFINPQELNNPLPFLILGITYAFIGMIWYLTLTLFASVFAEKIIQNPKAGIWLNQLSGVAFLLMGLKILWSND</sequence>
<dbReference type="PANTHER" id="PTHR30086">
    <property type="entry name" value="ARGININE EXPORTER PROTEIN ARGO"/>
    <property type="match status" value="1"/>
</dbReference>
<evidence type="ECO:0000256" key="6">
    <source>
        <dbReference type="SAM" id="Phobius"/>
    </source>
</evidence>
<comment type="caution">
    <text evidence="7">The sequence shown here is derived from an EMBL/GenBank/DDBJ whole genome shotgun (WGS) entry which is preliminary data.</text>
</comment>
<keyword evidence="3 6" id="KW-0812">Transmembrane</keyword>
<dbReference type="PIRSF" id="PIRSF006324">
    <property type="entry name" value="LeuE"/>
    <property type="match status" value="1"/>
</dbReference>
<dbReference type="Proteomes" id="UP000585050">
    <property type="component" value="Unassembled WGS sequence"/>
</dbReference>
<keyword evidence="8" id="KW-1185">Reference proteome</keyword>
<evidence type="ECO:0000313" key="8">
    <source>
        <dbReference type="Proteomes" id="UP000585050"/>
    </source>
</evidence>
<proteinExistence type="predicted"/>
<comment type="subcellular location">
    <subcellularLocation>
        <location evidence="1">Cell membrane</location>
        <topology evidence="1">Multi-pass membrane protein</topology>
    </subcellularLocation>
</comment>
<dbReference type="Pfam" id="PF01810">
    <property type="entry name" value="LysE"/>
    <property type="match status" value="1"/>
</dbReference>